<dbReference type="Proteomes" id="UP000186455">
    <property type="component" value="Unassembled WGS sequence"/>
</dbReference>
<evidence type="ECO:0000313" key="3">
    <source>
        <dbReference type="Proteomes" id="UP000186455"/>
    </source>
</evidence>
<protein>
    <submittedName>
        <fullName evidence="2">Lipoprotein</fullName>
    </submittedName>
</protein>
<dbReference type="AlphaFoldDB" id="A0A1Q4V659"/>
<accession>A0A1Q4V659</accession>
<reference evidence="2 3" key="1">
    <citation type="submission" date="2015-06" db="EMBL/GenBank/DDBJ databases">
        <title>Cloning and characterization of the uncialamcin biosynthetic gene cluster.</title>
        <authorList>
            <person name="Yan X."/>
            <person name="Huang T."/>
            <person name="Ge H."/>
            <person name="Shen B."/>
        </authorList>
    </citation>
    <scope>NUCLEOTIDE SEQUENCE [LARGE SCALE GENOMIC DNA]</scope>
    <source>
        <strain evidence="2 3">DCA2648</strain>
    </source>
</reference>
<feature type="region of interest" description="Disordered" evidence="1">
    <location>
        <begin position="112"/>
        <end position="136"/>
    </location>
</feature>
<keyword evidence="2" id="KW-0449">Lipoprotein</keyword>
<dbReference type="STRING" id="1048205.AB852_21935"/>
<gene>
    <name evidence="2" type="ORF">AB852_21935</name>
</gene>
<name>A0A1Q4V659_9ACTN</name>
<proteinExistence type="predicted"/>
<comment type="caution">
    <text evidence="2">The sequence shown here is derived from an EMBL/GenBank/DDBJ whole genome shotgun (WGS) entry which is preliminary data.</text>
</comment>
<sequence>MSAVALLAALTGCGDDGPGIPRTATGTLEELAAEVGCAPETRAATDELRQADCRTGDGRFVLATFTTDRGQREWLNGAKDYGGTYLVGRRWVAVAGPDMVGALRAELGGDVERSAHGTDPQHPDPGGTWAPGHGGH</sequence>
<keyword evidence="3" id="KW-1185">Reference proteome</keyword>
<evidence type="ECO:0000313" key="2">
    <source>
        <dbReference type="EMBL" id="OKH93239.1"/>
    </source>
</evidence>
<feature type="compositionally biased region" description="Basic and acidic residues" evidence="1">
    <location>
        <begin position="112"/>
        <end position="122"/>
    </location>
</feature>
<evidence type="ECO:0000256" key="1">
    <source>
        <dbReference type="SAM" id="MobiDB-lite"/>
    </source>
</evidence>
<organism evidence="2 3">
    <name type="scientific">Streptomyces uncialis</name>
    <dbReference type="NCBI Taxonomy" id="1048205"/>
    <lineage>
        <taxon>Bacteria</taxon>
        <taxon>Bacillati</taxon>
        <taxon>Actinomycetota</taxon>
        <taxon>Actinomycetes</taxon>
        <taxon>Kitasatosporales</taxon>
        <taxon>Streptomycetaceae</taxon>
        <taxon>Streptomyces</taxon>
    </lineage>
</organism>
<dbReference type="EMBL" id="LFBV01000005">
    <property type="protein sequence ID" value="OKH93239.1"/>
    <property type="molecule type" value="Genomic_DNA"/>
</dbReference>